<dbReference type="AlphaFoldDB" id="D3FTA2"/>
<dbReference type="Proteomes" id="UP000001544">
    <property type="component" value="Chromosome"/>
</dbReference>
<sequence>MILVRFILIGLLSVTAVGIFMFQGVEAFYAMLELFKKDS</sequence>
<evidence type="ECO:0000313" key="2">
    <source>
        <dbReference type="EMBL" id="ADC48170.1"/>
    </source>
</evidence>
<keyword evidence="1" id="KW-0472">Membrane</keyword>
<gene>
    <name evidence="2" type="ordered locus">BpOF4_00505</name>
</gene>
<keyword evidence="3" id="KW-1185">Reference proteome</keyword>
<dbReference type="KEGG" id="bpf:BpOF4_00505"/>
<dbReference type="STRING" id="398511.BpOF4_00505"/>
<accession>D3FTA2</accession>
<reference evidence="2 3" key="1">
    <citation type="journal article" date="2011" name="Environ. Microbiol.">
        <title>Genome of alkaliphilic Bacillus pseudofirmus OF4 reveals adaptations that support the ability to grow in an external pH range from 7.5 to 11.4.</title>
        <authorList>
            <person name="Janto B."/>
            <person name="Ahmed A."/>
            <person name="Ito M."/>
            <person name="Liu J."/>
            <person name="Hicks D.B."/>
            <person name="Pagni S."/>
            <person name="Fackelmayer O.J."/>
            <person name="Smith T.A."/>
            <person name="Earl J."/>
            <person name="Elbourne L.D."/>
            <person name="Hassan K."/>
            <person name="Paulsen I.T."/>
            <person name="Kolsto A.B."/>
            <person name="Tourasse N.J."/>
            <person name="Ehrlich G.D."/>
            <person name="Boissy R."/>
            <person name="Ivey D.M."/>
            <person name="Li G."/>
            <person name="Xue Y."/>
            <person name="Ma Y."/>
            <person name="Hu F.Z."/>
            <person name="Krulwich T.A."/>
        </authorList>
    </citation>
    <scope>NUCLEOTIDE SEQUENCE [LARGE SCALE GENOMIC DNA]</scope>
    <source>
        <strain evidence="3">ATCC BAA-2126 / JCM 17055 / OF4</strain>
    </source>
</reference>
<proteinExistence type="predicted"/>
<feature type="transmembrane region" description="Helical" evidence="1">
    <location>
        <begin position="6"/>
        <end position="32"/>
    </location>
</feature>
<organism evidence="2 3">
    <name type="scientific">Alkalihalophilus pseudofirmus (strain ATCC BAA-2126 / JCM 17055 / OF4)</name>
    <name type="common">Bacillus pseudofirmus</name>
    <dbReference type="NCBI Taxonomy" id="398511"/>
    <lineage>
        <taxon>Bacteria</taxon>
        <taxon>Bacillati</taxon>
        <taxon>Bacillota</taxon>
        <taxon>Bacilli</taxon>
        <taxon>Bacillales</taxon>
        <taxon>Bacillaceae</taxon>
        <taxon>Alkalihalophilus</taxon>
    </lineage>
</organism>
<protein>
    <submittedName>
        <fullName evidence="2">Uncharacterized protein</fullName>
    </submittedName>
</protein>
<name>D3FTA2_ALKPO</name>
<dbReference type="EMBL" id="CP001878">
    <property type="protein sequence ID" value="ADC48170.1"/>
    <property type="molecule type" value="Genomic_DNA"/>
</dbReference>
<keyword evidence="1" id="KW-0812">Transmembrane</keyword>
<evidence type="ECO:0000313" key="3">
    <source>
        <dbReference type="Proteomes" id="UP000001544"/>
    </source>
</evidence>
<dbReference type="HOGENOM" id="CLU_215665_1_0_9"/>
<evidence type="ECO:0000256" key="1">
    <source>
        <dbReference type="SAM" id="Phobius"/>
    </source>
</evidence>
<keyword evidence="1" id="KW-1133">Transmembrane helix</keyword>